<sequence length="281" mass="30994">MKTEKEKMIAGELYFAADPELVADRKDARIQLAQINQEMDSDKRRALLGAAFGSSKGLPYVEPNIRFDYGYNIHVGKNFYANFDCTFLDICPITFGDNCMLGPNVQILTATHPLHPVKRNSGLEAGKPITVGDNAWFGGGVTVIPGVTLGDNVVVAAGAVVTKSFGDNVVIGGNPARIIKTIDLEENTSEAAEDPLQAPRKAIDRIDRELVRLLEERMQAVTKIADIKKTQKIEVLDTSREDAVLQQVAAKVENKDYETTIVETFKDVMKHSRAYQAKRQD</sequence>
<dbReference type="Gene3D" id="1.20.59.10">
    <property type="entry name" value="Chorismate mutase"/>
    <property type="match status" value="1"/>
</dbReference>
<evidence type="ECO:0000313" key="5">
    <source>
        <dbReference type="Proteomes" id="UP001256711"/>
    </source>
</evidence>
<dbReference type="InterPro" id="IPR002701">
    <property type="entry name" value="CM_II_prokaryot"/>
</dbReference>
<dbReference type="Pfam" id="PF14602">
    <property type="entry name" value="Hexapep_2"/>
    <property type="match status" value="1"/>
</dbReference>
<dbReference type="GO" id="GO:0016407">
    <property type="term" value="F:acetyltransferase activity"/>
    <property type="evidence" value="ECO:0007669"/>
    <property type="project" value="InterPro"/>
</dbReference>
<dbReference type="Gene3D" id="2.160.10.10">
    <property type="entry name" value="Hexapeptide repeat proteins"/>
    <property type="match status" value="1"/>
</dbReference>
<dbReference type="Proteomes" id="UP001256711">
    <property type="component" value="Unassembled WGS sequence"/>
</dbReference>
<dbReference type="PROSITE" id="PS51168">
    <property type="entry name" value="CHORISMATE_MUT_2"/>
    <property type="match status" value="1"/>
</dbReference>
<dbReference type="Pfam" id="PF12464">
    <property type="entry name" value="Mac"/>
    <property type="match status" value="1"/>
</dbReference>
<keyword evidence="2" id="KW-0808">Transferase</keyword>
<dbReference type="InterPro" id="IPR036263">
    <property type="entry name" value="Chorismate_II_sf"/>
</dbReference>
<feature type="domain" description="Chorismate mutase" evidence="3">
    <location>
        <begin position="190"/>
        <end position="280"/>
    </location>
</feature>
<dbReference type="PANTHER" id="PTHR23416">
    <property type="entry name" value="SIALIC ACID SYNTHASE-RELATED"/>
    <property type="match status" value="1"/>
</dbReference>
<comment type="similarity">
    <text evidence="1">Belongs to the transferase hexapeptide repeat family.</text>
</comment>
<dbReference type="GO" id="GO:0005829">
    <property type="term" value="C:cytosol"/>
    <property type="evidence" value="ECO:0007669"/>
    <property type="project" value="TreeGrafter"/>
</dbReference>
<dbReference type="EC" id="5.4.99.5" evidence="4"/>
<dbReference type="RefSeq" id="WP_311835395.1">
    <property type="nucleotide sequence ID" value="NZ_JARQBJ010000003.1"/>
</dbReference>
<evidence type="ECO:0000259" key="3">
    <source>
        <dbReference type="PROSITE" id="PS51168"/>
    </source>
</evidence>
<dbReference type="FunFam" id="2.160.10.10:FF:000008">
    <property type="entry name" value="Maltose O-acetyltransferase"/>
    <property type="match status" value="1"/>
</dbReference>
<dbReference type="InterPro" id="IPR051159">
    <property type="entry name" value="Hexapeptide_acetyltransf"/>
</dbReference>
<dbReference type="AlphaFoldDB" id="A0AAW8U0Q2"/>
<dbReference type="Pfam" id="PF01817">
    <property type="entry name" value="CM_2"/>
    <property type="match status" value="1"/>
</dbReference>
<proteinExistence type="inferred from homology"/>
<dbReference type="InterPro" id="IPR001451">
    <property type="entry name" value="Hexapep"/>
</dbReference>
<dbReference type="NCBIfam" id="TIGR01805">
    <property type="entry name" value="CM_mono_grmpos"/>
    <property type="match status" value="1"/>
</dbReference>
<dbReference type="GO" id="GO:0046417">
    <property type="term" value="P:chorismate metabolic process"/>
    <property type="evidence" value="ECO:0007669"/>
    <property type="project" value="InterPro"/>
</dbReference>
<name>A0AAW8U0Q2_9ENTE</name>
<protein>
    <submittedName>
        <fullName evidence="4">Chorismate mutase</fullName>
        <ecNumber evidence="4">5.4.99.5</ecNumber>
    </submittedName>
</protein>
<gene>
    <name evidence="4" type="ORF">P7H43_07205</name>
</gene>
<dbReference type="InterPro" id="IPR011279">
    <property type="entry name" value="Chorismate_mutase_GmP"/>
</dbReference>
<dbReference type="GO" id="GO:0008374">
    <property type="term" value="F:O-acyltransferase activity"/>
    <property type="evidence" value="ECO:0007669"/>
    <property type="project" value="TreeGrafter"/>
</dbReference>
<evidence type="ECO:0000256" key="1">
    <source>
        <dbReference type="ARBA" id="ARBA00007274"/>
    </source>
</evidence>
<dbReference type="SMART" id="SM01266">
    <property type="entry name" value="Mac"/>
    <property type="match status" value="1"/>
</dbReference>
<dbReference type="CDD" id="cd03357">
    <property type="entry name" value="LbH_MAT_GAT"/>
    <property type="match status" value="1"/>
</dbReference>
<dbReference type="GO" id="GO:0004106">
    <property type="term" value="F:chorismate mutase activity"/>
    <property type="evidence" value="ECO:0007669"/>
    <property type="project" value="UniProtKB-EC"/>
</dbReference>
<accession>A0AAW8U0Q2</accession>
<comment type="caution">
    <text evidence="4">The sequence shown here is derived from an EMBL/GenBank/DDBJ whole genome shotgun (WGS) entry which is preliminary data.</text>
</comment>
<dbReference type="InterPro" id="IPR024688">
    <property type="entry name" value="Mac_dom"/>
</dbReference>
<dbReference type="InterPro" id="IPR011004">
    <property type="entry name" value="Trimer_LpxA-like_sf"/>
</dbReference>
<dbReference type="EMBL" id="JARQBJ010000003">
    <property type="protein sequence ID" value="MDT2810267.1"/>
    <property type="molecule type" value="Genomic_DNA"/>
</dbReference>
<dbReference type="SUPFAM" id="SSF51161">
    <property type="entry name" value="Trimeric LpxA-like enzymes"/>
    <property type="match status" value="1"/>
</dbReference>
<evidence type="ECO:0000313" key="4">
    <source>
        <dbReference type="EMBL" id="MDT2810267.1"/>
    </source>
</evidence>
<reference evidence="4" key="1">
    <citation type="submission" date="2023-03" db="EMBL/GenBank/DDBJ databases">
        <authorList>
            <person name="Shen W."/>
            <person name="Cai J."/>
        </authorList>
    </citation>
    <scope>NUCLEOTIDE SEQUENCE</scope>
    <source>
        <strain evidence="4">B226-2</strain>
    </source>
</reference>
<organism evidence="4 5">
    <name type="scientific">Enterococcus asini</name>
    <dbReference type="NCBI Taxonomy" id="57732"/>
    <lineage>
        <taxon>Bacteria</taxon>
        <taxon>Bacillati</taxon>
        <taxon>Bacillota</taxon>
        <taxon>Bacilli</taxon>
        <taxon>Lactobacillales</taxon>
        <taxon>Enterococcaceae</taxon>
        <taxon>Enterococcus</taxon>
    </lineage>
</organism>
<evidence type="ECO:0000256" key="2">
    <source>
        <dbReference type="ARBA" id="ARBA00022679"/>
    </source>
</evidence>
<dbReference type="SMART" id="SM00830">
    <property type="entry name" value="CM_2"/>
    <property type="match status" value="1"/>
</dbReference>
<keyword evidence="4" id="KW-0413">Isomerase</keyword>
<dbReference type="PANTHER" id="PTHR23416:SF23">
    <property type="entry name" value="ACETYLTRANSFERASE C18B11.09C-RELATED"/>
    <property type="match status" value="1"/>
</dbReference>
<dbReference type="InterPro" id="IPR036979">
    <property type="entry name" value="CM_dom_sf"/>
</dbReference>
<dbReference type="SUPFAM" id="SSF48600">
    <property type="entry name" value="Chorismate mutase II"/>
    <property type="match status" value="1"/>
</dbReference>